<dbReference type="CDD" id="cd04301">
    <property type="entry name" value="NAT_SF"/>
    <property type="match status" value="1"/>
</dbReference>
<dbReference type="InterPro" id="IPR000182">
    <property type="entry name" value="GNAT_dom"/>
</dbReference>
<keyword evidence="1" id="KW-0808">Transferase</keyword>
<dbReference type="Pfam" id="PF00583">
    <property type="entry name" value="Acetyltransf_1"/>
    <property type="match status" value="1"/>
</dbReference>
<reference evidence="3" key="2">
    <citation type="submission" date="2020-09" db="EMBL/GenBank/DDBJ databases">
        <authorList>
            <person name="Sun Q."/>
            <person name="Kim S."/>
        </authorList>
    </citation>
    <scope>NUCLEOTIDE SEQUENCE</scope>
    <source>
        <strain evidence="3">KCTC 42731</strain>
    </source>
</reference>
<protein>
    <recommendedName>
        <fullName evidence="2">N-acetyltransferase domain-containing protein</fullName>
    </recommendedName>
</protein>
<dbReference type="PANTHER" id="PTHR13947:SF37">
    <property type="entry name" value="LD18367P"/>
    <property type="match status" value="1"/>
</dbReference>
<dbReference type="AlphaFoldDB" id="A0A919ENB1"/>
<gene>
    <name evidence="3" type="ORF">GCM10017161_39250</name>
</gene>
<dbReference type="SUPFAM" id="SSF55729">
    <property type="entry name" value="Acyl-CoA N-acyltransferases (Nat)"/>
    <property type="match status" value="1"/>
</dbReference>
<keyword evidence="4" id="KW-1185">Reference proteome</keyword>
<name>A0A919ENB1_9GAMM</name>
<reference evidence="3" key="1">
    <citation type="journal article" date="2014" name="Int. J. Syst. Evol. Microbiol.">
        <title>Complete genome sequence of Corynebacterium casei LMG S-19264T (=DSM 44701T), isolated from a smear-ripened cheese.</title>
        <authorList>
            <consortium name="US DOE Joint Genome Institute (JGI-PGF)"/>
            <person name="Walter F."/>
            <person name="Albersmeier A."/>
            <person name="Kalinowski J."/>
            <person name="Ruckert C."/>
        </authorList>
    </citation>
    <scope>NUCLEOTIDE SEQUENCE</scope>
    <source>
        <strain evidence="3">KCTC 42731</strain>
    </source>
</reference>
<organism evidence="3 4">
    <name type="scientific">Thalassotalea marina</name>
    <dbReference type="NCBI Taxonomy" id="1673741"/>
    <lineage>
        <taxon>Bacteria</taxon>
        <taxon>Pseudomonadati</taxon>
        <taxon>Pseudomonadota</taxon>
        <taxon>Gammaproteobacteria</taxon>
        <taxon>Alteromonadales</taxon>
        <taxon>Colwelliaceae</taxon>
        <taxon>Thalassotalea</taxon>
    </lineage>
</organism>
<accession>A0A919ENB1</accession>
<evidence type="ECO:0000313" key="3">
    <source>
        <dbReference type="EMBL" id="GHG05863.1"/>
    </source>
</evidence>
<feature type="domain" description="N-acetyltransferase" evidence="2">
    <location>
        <begin position="3"/>
        <end position="147"/>
    </location>
</feature>
<dbReference type="Gene3D" id="3.40.630.30">
    <property type="match status" value="1"/>
</dbReference>
<proteinExistence type="predicted"/>
<comment type="caution">
    <text evidence="3">The sequence shown here is derived from an EMBL/GenBank/DDBJ whole genome shotgun (WGS) entry which is preliminary data.</text>
</comment>
<dbReference type="InterPro" id="IPR016181">
    <property type="entry name" value="Acyl_CoA_acyltransferase"/>
</dbReference>
<dbReference type="InterPro" id="IPR050769">
    <property type="entry name" value="NAT_camello-type"/>
</dbReference>
<evidence type="ECO:0000256" key="1">
    <source>
        <dbReference type="ARBA" id="ARBA00022679"/>
    </source>
</evidence>
<dbReference type="RefSeq" id="WP_189774239.1">
    <property type="nucleotide sequence ID" value="NZ_BNCK01000012.1"/>
</dbReference>
<evidence type="ECO:0000259" key="2">
    <source>
        <dbReference type="PROSITE" id="PS51186"/>
    </source>
</evidence>
<dbReference type="GO" id="GO:0008080">
    <property type="term" value="F:N-acetyltransferase activity"/>
    <property type="evidence" value="ECO:0007669"/>
    <property type="project" value="InterPro"/>
</dbReference>
<dbReference type="EMBL" id="BNCK01000012">
    <property type="protein sequence ID" value="GHG05863.1"/>
    <property type="molecule type" value="Genomic_DNA"/>
</dbReference>
<evidence type="ECO:0000313" key="4">
    <source>
        <dbReference type="Proteomes" id="UP000623842"/>
    </source>
</evidence>
<dbReference type="PROSITE" id="PS51186">
    <property type="entry name" value="GNAT"/>
    <property type="match status" value="1"/>
</dbReference>
<sequence length="147" mass="16437">MQFSVVQATGELSEEIAQLTKELGYQVSATETQNWLIDLINSPFHFVFVAVSDTNVCGWIVVEKRLLLESGLKAEITGLVVGSKFRRHGIAQALVKAAELWANEQGLKQILVRSNISRKESHVFYSSIGFNQSKTSHVYVKRIINSN</sequence>
<dbReference type="PANTHER" id="PTHR13947">
    <property type="entry name" value="GNAT FAMILY N-ACETYLTRANSFERASE"/>
    <property type="match status" value="1"/>
</dbReference>
<dbReference type="Proteomes" id="UP000623842">
    <property type="component" value="Unassembled WGS sequence"/>
</dbReference>